<dbReference type="Pfam" id="PF02485">
    <property type="entry name" value="Branch"/>
    <property type="match status" value="1"/>
</dbReference>
<reference evidence="8 9" key="3">
    <citation type="journal article" date="2010" name="BMC Genomics">
        <title>Transcriptome sequencing and comparative analysis of cucumber flowers with different sex types.</title>
        <authorList>
            <person name="Guo S."/>
            <person name="Zheng Y."/>
            <person name="Joung J.G."/>
            <person name="Liu S."/>
            <person name="Zhang Z."/>
            <person name="Crasta O.R."/>
            <person name="Sobral B.W."/>
            <person name="Xu Y."/>
            <person name="Huang S."/>
            <person name="Fei Z."/>
        </authorList>
    </citation>
    <scope>NUCLEOTIDE SEQUENCE [LARGE SCALE GENOMIC DNA]</scope>
    <source>
        <strain evidence="9">cv. 9930</strain>
    </source>
</reference>
<evidence type="ECO:0000256" key="7">
    <source>
        <dbReference type="SAM" id="Phobius"/>
    </source>
</evidence>
<dbReference type="KEGG" id="csv:101210199"/>
<keyword evidence="5" id="KW-0325">Glycoprotein</keyword>
<gene>
    <name evidence="8" type="ORF">Csa_3G257090</name>
</gene>
<comment type="subcellular location">
    <subcellularLocation>
        <location evidence="1">Membrane</location>
        <topology evidence="1">Single-pass type II membrane protein</topology>
    </subcellularLocation>
</comment>
<proteinExistence type="predicted"/>
<keyword evidence="9" id="KW-1185">Reference proteome</keyword>
<accession>A0A0A0L9P1</accession>
<keyword evidence="3" id="KW-0808">Transferase</keyword>
<protein>
    <submittedName>
        <fullName evidence="8">Uncharacterized protein</fullName>
    </submittedName>
</protein>
<feature type="region of interest" description="Disordered" evidence="6">
    <location>
        <begin position="59"/>
        <end position="107"/>
    </location>
</feature>
<sequence length="424" mass="48659">MGFEQKQSQKSHNLHFQLKHVFHFLFFLIGFSLGIILCLYFKSSFFLINPTPNSSSSFSAPPPSSLFETVSSPPPQPLPDDQPHPHPHPLLVLSNPRNNGSSSSNSSKLVVSLEEHKSLVHNMNDEELFWTASMVPRIVESNYKTVPKKVAFMFLTSGPLPLATLWEKFFEGNNGLYSIYVHSHPSYVDEIPQTSVFYGRRIPSQAVYWGTASMIDAERRLLANALLDLSNHRFVLLSDSCIPLFNFNTIYNHLITSKLSFISSFYDPRKSCGGRYNPQMSPQINITNWRKGSQWFEVHRELALRIVSDTKYYPIFKNYCLPPCYMDEHYIPTLVHMLQPELNSNRSITWVDWSRGGPHPSKFGWKDIGDEFLNKIRFESTCNNETYDQNYSTSSICFLFARKFLPNTLEPLLRVAPLLLGIDP</sequence>
<name>A0A0A0L9P1_CUCSA</name>
<dbReference type="EMBL" id="CM002924">
    <property type="protein sequence ID" value="KGN57704.1"/>
    <property type="molecule type" value="Genomic_DNA"/>
</dbReference>
<feature type="compositionally biased region" description="Low complexity" evidence="6">
    <location>
        <begin position="89"/>
        <end position="107"/>
    </location>
</feature>
<reference evidence="8 9" key="2">
    <citation type="journal article" date="2009" name="PLoS ONE">
        <title>An integrated genetic and cytogenetic map of the cucumber genome.</title>
        <authorList>
            <person name="Ren Y."/>
            <person name="Zhang Z."/>
            <person name="Liu J."/>
            <person name="Staub J.E."/>
            <person name="Han Y."/>
            <person name="Cheng Z."/>
            <person name="Li X."/>
            <person name="Lu J."/>
            <person name="Miao H."/>
            <person name="Kang H."/>
            <person name="Xie B."/>
            <person name="Gu X."/>
            <person name="Wang X."/>
            <person name="Du Y."/>
            <person name="Jin W."/>
            <person name="Huang S."/>
        </authorList>
    </citation>
    <scope>NUCLEOTIDE SEQUENCE [LARGE SCALE GENOMIC DNA]</scope>
    <source>
        <strain evidence="9">cv. 9930</strain>
    </source>
</reference>
<dbReference type="Gramene" id="KGN57704">
    <property type="protein sequence ID" value="KGN57704"/>
    <property type="gene ID" value="Csa_3G257090"/>
</dbReference>
<dbReference type="OMA" id="GSTECVY"/>
<dbReference type="GO" id="GO:0016020">
    <property type="term" value="C:membrane"/>
    <property type="evidence" value="ECO:0007669"/>
    <property type="project" value="UniProtKB-SubCell"/>
</dbReference>
<dbReference type="GO" id="GO:0016757">
    <property type="term" value="F:glycosyltransferase activity"/>
    <property type="evidence" value="ECO:0007669"/>
    <property type="project" value="UniProtKB-KW"/>
</dbReference>
<dbReference type="eggNOG" id="ENOG502QURV">
    <property type="taxonomic scope" value="Eukaryota"/>
</dbReference>
<keyword evidence="2" id="KW-0328">Glycosyltransferase</keyword>
<dbReference type="Proteomes" id="UP000029981">
    <property type="component" value="Chromosome 3"/>
</dbReference>
<evidence type="ECO:0000256" key="2">
    <source>
        <dbReference type="ARBA" id="ARBA00022676"/>
    </source>
</evidence>
<dbReference type="OrthoDB" id="191334at2759"/>
<keyword evidence="7" id="KW-0812">Transmembrane</keyword>
<evidence type="ECO:0000256" key="1">
    <source>
        <dbReference type="ARBA" id="ARBA00004606"/>
    </source>
</evidence>
<evidence type="ECO:0000313" key="8">
    <source>
        <dbReference type="EMBL" id="KGN57704.1"/>
    </source>
</evidence>
<evidence type="ECO:0000256" key="6">
    <source>
        <dbReference type="SAM" id="MobiDB-lite"/>
    </source>
</evidence>
<reference evidence="8 9" key="1">
    <citation type="journal article" date="2009" name="Nat. Genet.">
        <title>The genome of the cucumber, Cucumis sativus L.</title>
        <authorList>
            <person name="Huang S."/>
            <person name="Li R."/>
            <person name="Zhang Z."/>
            <person name="Li L."/>
            <person name="Gu X."/>
            <person name="Fan W."/>
            <person name="Lucas W.J."/>
            <person name="Wang X."/>
            <person name="Xie B."/>
            <person name="Ni P."/>
            <person name="Ren Y."/>
            <person name="Zhu H."/>
            <person name="Li J."/>
            <person name="Lin K."/>
            <person name="Jin W."/>
            <person name="Fei Z."/>
            <person name="Li G."/>
            <person name="Staub J."/>
            <person name="Kilian A."/>
            <person name="van der Vossen E.A."/>
            <person name="Wu Y."/>
            <person name="Guo J."/>
            <person name="He J."/>
            <person name="Jia Z."/>
            <person name="Ren Y."/>
            <person name="Tian G."/>
            <person name="Lu Y."/>
            <person name="Ruan J."/>
            <person name="Qian W."/>
            <person name="Wang M."/>
            <person name="Huang Q."/>
            <person name="Li B."/>
            <person name="Xuan Z."/>
            <person name="Cao J."/>
            <person name="Asan"/>
            <person name="Wu Z."/>
            <person name="Zhang J."/>
            <person name="Cai Q."/>
            <person name="Bai Y."/>
            <person name="Zhao B."/>
            <person name="Han Y."/>
            <person name="Li Y."/>
            <person name="Li X."/>
            <person name="Wang S."/>
            <person name="Shi Q."/>
            <person name="Liu S."/>
            <person name="Cho W.K."/>
            <person name="Kim J.Y."/>
            <person name="Xu Y."/>
            <person name="Heller-Uszynska K."/>
            <person name="Miao H."/>
            <person name="Cheng Z."/>
            <person name="Zhang S."/>
            <person name="Wu J."/>
            <person name="Yang Y."/>
            <person name="Kang H."/>
            <person name="Li M."/>
            <person name="Liang H."/>
            <person name="Ren X."/>
            <person name="Shi Z."/>
            <person name="Wen M."/>
            <person name="Jian M."/>
            <person name="Yang H."/>
            <person name="Zhang G."/>
            <person name="Yang Z."/>
            <person name="Chen R."/>
            <person name="Liu S."/>
            <person name="Li J."/>
            <person name="Ma L."/>
            <person name="Liu H."/>
            <person name="Zhou Y."/>
            <person name="Zhao J."/>
            <person name="Fang X."/>
            <person name="Li G."/>
            <person name="Fang L."/>
            <person name="Li Y."/>
            <person name="Liu D."/>
            <person name="Zheng H."/>
            <person name="Zhang Y."/>
            <person name="Qin N."/>
            <person name="Li Z."/>
            <person name="Yang G."/>
            <person name="Yang S."/>
            <person name="Bolund L."/>
            <person name="Kristiansen K."/>
            <person name="Zheng H."/>
            <person name="Li S."/>
            <person name="Zhang X."/>
            <person name="Yang H."/>
            <person name="Wang J."/>
            <person name="Sun R."/>
            <person name="Zhang B."/>
            <person name="Jiang S."/>
            <person name="Wang J."/>
            <person name="Du Y."/>
            <person name="Li S."/>
        </authorList>
    </citation>
    <scope>NUCLEOTIDE SEQUENCE [LARGE SCALE GENOMIC DNA]</scope>
    <source>
        <strain evidence="9">cv. 9930</strain>
    </source>
</reference>
<evidence type="ECO:0000256" key="5">
    <source>
        <dbReference type="ARBA" id="ARBA00023180"/>
    </source>
</evidence>
<dbReference type="InterPro" id="IPR003406">
    <property type="entry name" value="Glyco_trans_14"/>
</dbReference>
<dbReference type="InterPro" id="IPR044174">
    <property type="entry name" value="BC10-like"/>
</dbReference>
<reference evidence="8 9" key="4">
    <citation type="journal article" date="2011" name="BMC Genomics">
        <title>RNA-Seq improves annotation of protein-coding genes in the cucumber genome.</title>
        <authorList>
            <person name="Li Z."/>
            <person name="Zhang Z."/>
            <person name="Yan P."/>
            <person name="Huang S."/>
            <person name="Fei Z."/>
            <person name="Lin K."/>
        </authorList>
    </citation>
    <scope>NUCLEOTIDE SEQUENCE [LARGE SCALE GENOMIC DNA]</scope>
    <source>
        <strain evidence="9">cv. 9930</strain>
    </source>
</reference>
<organism evidence="8 9">
    <name type="scientific">Cucumis sativus</name>
    <name type="common">Cucumber</name>
    <dbReference type="NCBI Taxonomy" id="3659"/>
    <lineage>
        <taxon>Eukaryota</taxon>
        <taxon>Viridiplantae</taxon>
        <taxon>Streptophyta</taxon>
        <taxon>Embryophyta</taxon>
        <taxon>Tracheophyta</taxon>
        <taxon>Spermatophyta</taxon>
        <taxon>Magnoliopsida</taxon>
        <taxon>eudicotyledons</taxon>
        <taxon>Gunneridae</taxon>
        <taxon>Pentapetalae</taxon>
        <taxon>rosids</taxon>
        <taxon>fabids</taxon>
        <taxon>Cucurbitales</taxon>
        <taxon>Cucurbitaceae</taxon>
        <taxon>Benincaseae</taxon>
        <taxon>Cucumis</taxon>
    </lineage>
</organism>
<feature type="transmembrane region" description="Helical" evidence="7">
    <location>
        <begin position="21"/>
        <end position="42"/>
    </location>
</feature>
<keyword evidence="4 7" id="KW-0472">Membrane</keyword>
<evidence type="ECO:0000256" key="4">
    <source>
        <dbReference type="ARBA" id="ARBA00023136"/>
    </source>
</evidence>
<evidence type="ECO:0000313" key="9">
    <source>
        <dbReference type="Proteomes" id="UP000029981"/>
    </source>
</evidence>
<dbReference type="AlphaFoldDB" id="A0A0A0L9P1"/>
<dbReference type="PANTHER" id="PTHR31042">
    <property type="entry name" value="CORE-2/I-BRANCHING BETA-1,6-N-ACETYLGLUCOSAMINYLTRANSFERASE FAMILY PROTEIN-RELATED"/>
    <property type="match status" value="1"/>
</dbReference>
<keyword evidence="7" id="KW-1133">Transmembrane helix</keyword>
<dbReference type="PANTHER" id="PTHR31042:SF77">
    <property type="entry name" value="GLYCOSYLTRANSFERASE"/>
    <property type="match status" value="1"/>
</dbReference>
<evidence type="ECO:0000256" key="3">
    <source>
        <dbReference type="ARBA" id="ARBA00022679"/>
    </source>
</evidence>